<proteinExistence type="predicted"/>
<feature type="transmembrane region" description="Helical" evidence="1">
    <location>
        <begin position="6"/>
        <end position="37"/>
    </location>
</feature>
<accession>A0A6J5M4K1</accession>
<dbReference type="EMBL" id="LR796402">
    <property type="protein sequence ID" value="CAB4141905.1"/>
    <property type="molecule type" value="Genomic_DNA"/>
</dbReference>
<sequence>MLNSPGLFIALSFVVGAIIGPALLAAASWVVVTYAALFGWIA</sequence>
<gene>
    <name evidence="2" type="ORF">UFOVP421_16</name>
</gene>
<evidence type="ECO:0000256" key="1">
    <source>
        <dbReference type="SAM" id="Phobius"/>
    </source>
</evidence>
<keyword evidence="1" id="KW-0812">Transmembrane</keyword>
<organism evidence="2">
    <name type="scientific">uncultured Caudovirales phage</name>
    <dbReference type="NCBI Taxonomy" id="2100421"/>
    <lineage>
        <taxon>Viruses</taxon>
        <taxon>Duplodnaviria</taxon>
        <taxon>Heunggongvirae</taxon>
        <taxon>Uroviricota</taxon>
        <taxon>Caudoviricetes</taxon>
        <taxon>Peduoviridae</taxon>
        <taxon>Maltschvirus</taxon>
        <taxon>Maltschvirus maltsch</taxon>
    </lineage>
</organism>
<reference evidence="2" key="1">
    <citation type="submission" date="2020-04" db="EMBL/GenBank/DDBJ databases">
        <authorList>
            <person name="Chiriac C."/>
            <person name="Salcher M."/>
            <person name="Ghai R."/>
            <person name="Kavagutti S V."/>
        </authorList>
    </citation>
    <scope>NUCLEOTIDE SEQUENCE</scope>
</reference>
<protein>
    <submittedName>
        <fullName evidence="2">Uncharacterized protein</fullName>
    </submittedName>
</protein>
<keyword evidence="1" id="KW-1133">Transmembrane helix</keyword>
<keyword evidence="1" id="KW-0472">Membrane</keyword>
<evidence type="ECO:0000313" key="2">
    <source>
        <dbReference type="EMBL" id="CAB4141905.1"/>
    </source>
</evidence>
<name>A0A6J5M4K1_9CAUD</name>